<evidence type="ECO:0000313" key="2">
    <source>
        <dbReference type="Proteomes" id="UP001307168"/>
    </source>
</evidence>
<comment type="caution">
    <text evidence="1">The sequence shown here is derived from an EMBL/GenBank/DDBJ whole genome shotgun (WGS) entry which is preliminary data.</text>
</comment>
<dbReference type="RefSeq" id="WP_367406598.1">
    <property type="nucleotide sequence ID" value="NZ_JARNBH010000008.1"/>
</dbReference>
<proteinExistence type="predicted"/>
<protein>
    <submittedName>
        <fullName evidence="1">Uncharacterized protein</fullName>
    </submittedName>
</protein>
<sequence>MREHQYLLSYIEDNDLGVYSKQILVQGNSFPSAYNEYIKEYPTMFGLVEMFGKIEPKWVDY</sequence>
<reference evidence="1 2" key="1">
    <citation type="submission" date="2023-03" db="EMBL/GenBank/DDBJ databases">
        <title>Bacillus Genome Sequencing.</title>
        <authorList>
            <person name="Dunlap C."/>
        </authorList>
    </citation>
    <scope>NUCLEOTIDE SEQUENCE [LARGE SCALE GENOMIC DNA]</scope>
    <source>
        <strain evidence="1 2">B-41290</strain>
    </source>
</reference>
<evidence type="ECO:0000313" key="1">
    <source>
        <dbReference type="EMBL" id="MEC0273096.1"/>
    </source>
</evidence>
<dbReference type="Proteomes" id="UP001307168">
    <property type="component" value="Unassembled WGS sequence"/>
</dbReference>
<accession>A0AAW9N879</accession>
<organism evidence="1 2">
    <name type="scientific">Peribacillus castrilensis</name>
    <dbReference type="NCBI Taxonomy" id="2897690"/>
    <lineage>
        <taxon>Bacteria</taxon>
        <taxon>Bacillati</taxon>
        <taxon>Bacillota</taxon>
        <taxon>Bacilli</taxon>
        <taxon>Bacillales</taxon>
        <taxon>Bacillaceae</taxon>
        <taxon>Peribacillus</taxon>
    </lineage>
</organism>
<dbReference type="EMBL" id="JARNBH010000008">
    <property type="protein sequence ID" value="MEC0273096.1"/>
    <property type="molecule type" value="Genomic_DNA"/>
</dbReference>
<name>A0AAW9N879_9BACI</name>
<dbReference type="AlphaFoldDB" id="A0AAW9N879"/>
<keyword evidence="2" id="KW-1185">Reference proteome</keyword>
<gene>
    <name evidence="1" type="ORF">P4706_08415</name>
</gene>